<organism evidence="3 4">
    <name type="scientific">Buchananella hordeovulneris</name>
    <dbReference type="NCBI Taxonomy" id="52770"/>
    <lineage>
        <taxon>Bacteria</taxon>
        <taxon>Bacillati</taxon>
        <taxon>Actinomycetota</taxon>
        <taxon>Actinomycetes</taxon>
        <taxon>Actinomycetales</taxon>
        <taxon>Actinomycetaceae</taxon>
        <taxon>Buchananella</taxon>
    </lineage>
</organism>
<keyword evidence="1" id="KW-0175">Coiled coil</keyword>
<dbReference type="Pfam" id="PF21725">
    <property type="entry name" value="T7SS_signal"/>
    <property type="match status" value="1"/>
</dbReference>
<sequence>MPDLCFEGDPEQVLERCGVLRGRARVFADIGVSLERVRADGWRGRAADRFRERFAVEPGRWQAAAGALEEYAGVLRLAQAAAVGLRERYRVAVKQSEEAVAAYRRQVAAAQWQGAGGVGLGSFVDPGQAERDAVVGEFFGWQVRLGAAGRVAAAKLRA</sequence>
<reference evidence="4" key="1">
    <citation type="submission" date="2016-12" db="EMBL/GenBank/DDBJ databases">
        <authorList>
            <person name="Meng X."/>
        </authorList>
    </citation>
    <scope>NUCLEOTIDE SEQUENCE [LARGE SCALE GENOMIC DNA]</scope>
    <source>
        <strain evidence="4">DSM 20732</strain>
    </source>
</reference>
<evidence type="ECO:0000313" key="4">
    <source>
        <dbReference type="Proteomes" id="UP000185612"/>
    </source>
</evidence>
<comment type="caution">
    <text evidence="3">The sequence shown here is derived from an EMBL/GenBank/DDBJ whole genome shotgun (WGS) entry which is preliminary data.</text>
</comment>
<dbReference type="InterPro" id="IPR049082">
    <property type="entry name" value="T7SS_signal"/>
</dbReference>
<protein>
    <recommendedName>
        <fullName evidence="2">Putative T7SS secretion signal domain-containing protein</fullName>
    </recommendedName>
</protein>
<evidence type="ECO:0000313" key="3">
    <source>
        <dbReference type="EMBL" id="OKL52857.1"/>
    </source>
</evidence>
<dbReference type="Proteomes" id="UP000185612">
    <property type="component" value="Unassembled WGS sequence"/>
</dbReference>
<dbReference type="EMBL" id="MQVS01000001">
    <property type="protein sequence ID" value="OKL52857.1"/>
    <property type="molecule type" value="Genomic_DNA"/>
</dbReference>
<dbReference type="InParanoid" id="A0A1Q5PZ92"/>
<dbReference type="AlphaFoldDB" id="A0A1Q5PZ92"/>
<evidence type="ECO:0000259" key="2">
    <source>
        <dbReference type="Pfam" id="PF21725"/>
    </source>
</evidence>
<feature type="domain" description="Putative T7SS secretion signal" evidence="2">
    <location>
        <begin position="7"/>
        <end position="133"/>
    </location>
</feature>
<feature type="coiled-coil region" evidence="1">
    <location>
        <begin position="86"/>
        <end position="113"/>
    </location>
</feature>
<dbReference type="STRING" id="52770.BSZ40_01835"/>
<evidence type="ECO:0000256" key="1">
    <source>
        <dbReference type="SAM" id="Coils"/>
    </source>
</evidence>
<keyword evidence="4" id="KW-1185">Reference proteome</keyword>
<feature type="non-terminal residue" evidence="3">
    <location>
        <position position="158"/>
    </location>
</feature>
<name>A0A1Q5PZ92_9ACTO</name>
<gene>
    <name evidence="3" type="ORF">BSZ40_01835</name>
</gene>
<proteinExistence type="predicted"/>
<accession>A0A1Q5PZ92</accession>